<reference evidence="1" key="2">
    <citation type="submission" date="2020-05" db="UniProtKB">
        <authorList>
            <consortium name="EnsemblMetazoa"/>
        </authorList>
    </citation>
    <scope>IDENTIFICATION</scope>
    <source>
        <strain evidence="1">IAEA</strain>
    </source>
</reference>
<name>A0A1A9WN66_9MUSC</name>
<organism evidence="1 2">
    <name type="scientific">Glossina brevipalpis</name>
    <dbReference type="NCBI Taxonomy" id="37001"/>
    <lineage>
        <taxon>Eukaryota</taxon>
        <taxon>Metazoa</taxon>
        <taxon>Ecdysozoa</taxon>
        <taxon>Arthropoda</taxon>
        <taxon>Hexapoda</taxon>
        <taxon>Insecta</taxon>
        <taxon>Pterygota</taxon>
        <taxon>Neoptera</taxon>
        <taxon>Endopterygota</taxon>
        <taxon>Diptera</taxon>
        <taxon>Brachycera</taxon>
        <taxon>Muscomorpha</taxon>
        <taxon>Hippoboscoidea</taxon>
        <taxon>Glossinidae</taxon>
        <taxon>Glossina</taxon>
    </lineage>
</organism>
<dbReference type="Proteomes" id="UP000091820">
    <property type="component" value="Unassembled WGS sequence"/>
</dbReference>
<keyword evidence="2" id="KW-1185">Reference proteome</keyword>
<accession>A0A1A9WN66</accession>
<evidence type="ECO:0000313" key="2">
    <source>
        <dbReference type="Proteomes" id="UP000091820"/>
    </source>
</evidence>
<sequence>MTMLAEDFWESLGPPFADSNEMENFKQTLDQIFKPFDNQGVCCDSYDYIMEEFRKTSRYQEFLEQRNAEDEQLSTIHNTIMNQEIEENLEYLEYYQQSSNNNESTSLTQENLVLEGSCEKDVSRLSIEDAQISLQQELDVDLDTLL</sequence>
<reference evidence="2" key="1">
    <citation type="submission" date="2014-03" db="EMBL/GenBank/DDBJ databases">
        <authorList>
            <person name="Aksoy S."/>
            <person name="Warren W."/>
            <person name="Wilson R.K."/>
        </authorList>
    </citation>
    <scope>NUCLEOTIDE SEQUENCE [LARGE SCALE GENOMIC DNA]</scope>
    <source>
        <strain evidence="2">IAEA</strain>
    </source>
</reference>
<dbReference type="AlphaFoldDB" id="A0A1A9WN66"/>
<evidence type="ECO:0000313" key="1">
    <source>
        <dbReference type="EnsemblMetazoa" id="GBRI025781-PA"/>
    </source>
</evidence>
<dbReference type="VEuPathDB" id="VectorBase:GBRI025781"/>
<protein>
    <submittedName>
        <fullName evidence="1">Uncharacterized protein</fullName>
    </submittedName>
</protein>
<dbReference type="STRING" id="37001.A0A1A9WN66"/>
<dbReference type="EnsemblMetazoa" id="GBRI025781-RA">
    <property type="protein sequence ID" value="GBRI025781-PA"/>
    <property type="gene ID" value="GBRI025781"/>
</dbReference>
<proteinExistence type="predicted"/>